<proteinExistence type="predicted"/>
<dbReference type="AlphaFoldDB" id="A0A9P4TJQ9"/>
<evidence type="ECO:0000313" key="3">
    <source>
        <dbReference type="Proteomes" id="UP000801428"/>
    </source>
</evidence>
<protein>
    <submittedName>
        <fullName evidence="2">Uncharacterized protein</fullName>
    </submittedName>
</protein>
<comment type="caution">
    <text evidence="2">The sequence shown here is derived from an EMBL/GenBank/DDBJ whole genome shotgun (WGS) entry which is preliminary data.</text>
</comment>
<keyword evidence="3" id="KW-1185">Reference proteome</keyword>
<accession>A0A9P4TJQ9</accession>
<gene>
    <name evidence="2" type="ORF">E8E13_004899</name>
</gene>
<dbReference type="EMBL" id="SWKU01000005">
    <property type="protein sequence ID" value="KAF3006507.1"/>
    <property type="molecule type" value="Genomic_DNA"/>
</dbReference>
<feature type="region of interest" description="Disordered" evidence="1">
    <location>
        <begin position="1"/>
        <end position="20"/>
    </location>
</feature>
<name>A0A9P4TJQ9_CURKU</name>
<evidence type="ECO:0000256" key="1">
    <source>
        <dbReference type="SAM" id="MobiDB-lite"/>
    </source>
</evidence>
<reference evidence="2" key="1">
    <citation type="submission" date="2019-04" db="EMBL/GenBank/DDBJ databases">
        <title>Sequencing of skin fungus with MAO and IRED activity.</title>
        <authorList>
            <person name="Marsaioli A.J."/>
            <person name="Bonatto J.M.C."/>
            <person name="Reis Junior O."/>
        </authorList>
    </citation>
    <scope>NUCLEOTIDE SEQUENCE</scope>
    <source>
        <strain evidence="2">30M1</strain>
    </source>
</reference>
<sequence>MALSTRRSGTRGLRANSNAADTVPSIEAAHPARIPHHYYLPPTVPSPFYGTLEASLDAILEWGLLDAATTPVKEALLQVVSTSTNWPQLLNSAFGQESSVKCEQARFLLEELLFLITRTLLPEQIAENRAAMGRLYNRKKHLAIRLVLRYDMVREWMMGEGPVSKRDMSVLSVPPTIIAGNSSALAEPVDTPMDEAGEKPRETVYKRRELMPNVWPTLIAAPSKGYPTHGVKDRMKHYITPLDNYLLLTDEEVSQWSDKGLIIRISQIVLQWQWLRQSNETLEEMEIGGWKELDGKAEECEWVAEKKEGGTARGGRSGEEN</sequence>
<dbReference type="Proteomes" id="UP000801428">
    <property type="component" value="Unassembled WGS sequence"/>
</dbReference>
<dbReference type="OrthoDB" id="3790454at2759"/>
<organism evidence="2 3">
    <name type="scientific">Curvularia kusanoi</name>
    <name type="common">Cochliobolus kusanoi</name>
    <dbReference type="NCBI Taxonomy" id="90978"/>
    <lineage>
        <taxon>Eukaryota</taxon>
        <taxon>Fungi</taxon>
        <taxon>Dikarya</taxon>
        <taxon>Ascomycota</taxon>
        <taxon>Pezizomycotina</taxon>
        <taxon>Dothideomycetes</taxon>
        <taxon>Pleosporomycetidae</taxon>
        <taxon>Pleosporales</taxon>
        <taxon>Pleosporineae</taxon>
        <taxon>Pleosporaceae</taxon>
        <taxon>Curvularia</taxon>
    </lineage>
</organism>
<evidence type="ECO:0000313" key="2">
    <source>
        <dbReference type="EMBL" id="KAF3006507.1"/>
    </source>
</evidence>